<dbReference type="InterPro" id="IPR002156">
    <property type="entry name" value="RNaseH_domain"/>
</dbReference>
<gene>
    <name evidence="2" type="ORF">Ddye_032210</name>
</gene>
<dbReference type="PANTHER" id="PTHR46890">
    <property type="entry name" value="NON-LTR RETROLELEMENT REVERSE TRANSCRIPTASE-LIKE PROTEIN-RELATED"/>
    <property type="match status" value="1"/>
</dbReference>
<dbReference type="InterPro" id="IPR044730">
    <property type="entry name" value="RNase_H-like_dom_plant"/>
</dbReference>
<proteinExistence type="predicted"/>
<dbReference type="CDD" id="cd06222">
    <property type="entry name" value="RNase_H_like"/>
    <property type="match status" value="1"/>
</dbReference>
<dbReference type="GO" id="GO:0004523">
    <property type="term" value="F:RNA-DNA hybrid ribonuclease activity"/>
    <property type="evidence" value="ECO:0007669"/>
    <property type="project" value="InterPro"/>
</dbReference>
<dbReference type="Pfam" id="PF13456">
    <property type="entry name" value="RVT_3"/>
    <property type="match status" value="1"/>
</dbReference>
<evidence type="ECO:0000259" key="1">
    <source>
        <dbReference type="PROSITE" id="PS50878"/>
    </source>
</evidence>
<dbReference type="AlphaFoldDB" id="A0AAD9TKT3"/>
<evidence type="ECO:0000313" key="2">
    <source>
        <dbReference type="EMBL" id="KAK2637418.1"/>
    </source>
</evidence>
<dbReference type="InterPro" id="IPR000477">
    <property type="entry name" value="RT_dom"/>
</dbReference>
<sequence length="620" mass="69135">MRDLRTAIKFLETKVEGFLDCDEFYWKQRSRVNWLETGDRNTKFFHSRARTRKRKKNCVERLIDSTSRVVDSEEGMAQVIKSFFSDLFISSNPSVNDISKATNNIRSVVSEENLGVLTAIFRMDEVRTAVFDLSPTKAPGPDRFHAIFFQKFWDVIGKDFSDVCLQILNGAASISEFNYTNVVLIPKTYKQISLKDFRPISLGSVVYKTVAKVLASRIKILHQGLISLNQSAFVPGRQIFDNVLVAFESLLSIARKRIRKKGLMTLKLDMSKTYDRVEWNFIRVILVKLNFPTNWVDLVMDCVSSTNLSFVMNGRNVGSVVPSRGLRQDAEKNGRGLGLKCCRSSPIISHMFFVDDTILFCKASEENSLSIKKILDIYEKGSGVQINLHKSSITFSPNVDVNSKSGIQQLLGVEDAWAIWENMNAFLNDGQSKQAEFVVAGADAFLAEFQNSRLAFSSTGSPTLFRSPMDWIAPPPSKIKLNSAAGFCVSSSSFGIRVVTRDDKGKVLLTSGSQMPGKVNNEVGELLALRKGLKLANYYNFGVDSITIASFLVAYVLNDLSVPLGLSKLFVLDIKDLMVDAGICKVQAISRSGNSLAQKLAYLAFSVQELLWLDFSPSVS</sequence>
<dbReference type="InterPro" id="IPR052343">
    <property type="entry name" value="Retrotransposon-Effector_Assoc"/>
</dbReference>
<dbReference type="CDD" id="cd01650">
    <property type="entry name" value="RT_nLTR_like"/>
    <property type="match status" value="1"/>
</dbReference>
<dbReference type="EMBL" id="JANJYI010000009">
    <property type="protein sequence ID" value="KAK2637418.1"/>
    <property type="molecule type" value="Genomic_DNA"/>
</dbReference>
<feature type="domain" description="Reverse transcriptase" evidence="1">
    <location>
        <begin position="166"/>
        <end position="425"/>
    </location>
</feature>
<dbReference type="Proteomes" id="UP001280121">
    <property type="component" value="Unassembled WGS sequence"/>
</dbReference>
<dbReference type="Pfam" id="PF00078">
    <property type="entry name" value="RVT_1"/>
    <property type="match status" value="1"/>
</dbReference>
<accession>A0AAD9TKT3</accession>
<dbReference type="PROSITE" id="PS50878">
    <property type="entry name" value="RT_POL"/>
    <property type="match status" value="1"/>
</dbReference>
<comment type="caution">
    <text evidence="2">The sequence shown here is derived from an EMBL/GenBank/DDBJ whole genome shotgun (WGS) entry which is preliminary data.</text>
</comment>
<dbReference type="GO" id="GO:0003676">
    <property type="term" value="F:nucleic acid binding"/>
    <property type="evidence" value="ECO:0007669"/>
    <property type="project" value="InterPro"/>
</dbReference>
<reference evidence="2" key="1">
    <citation type="journal article" date="2023" name="Plant J.">
        <title>Genome sequences and population genomics provide insights into the demographic history, inbreeding, and mutation load of two 'living fossil' tree species of Dipteronia.</title>
        <authorList>
            <person name="Feng Y."/>
            <person name="Comes H.P."/>
            <person name="Chen J."/>
            <person name="Zhu S."/>
            <person name="Lu R."/>
            <person name="Zhang X."/>
            <person name="Li P."/>
            <person name="Qiu J."/>
            <person name="Olsen K.M."/>
            <person name="Qiu Y."/>
        </authorList>
    </citation>
    <scope>NUCLEOTIDE SEQUENCE</scope>
    <source>
        <strain evidence="2">KIB01</strain>
    </source>
</reference>
<name>A0AAD9TKT3_9ROSI</name>
<evidence type="ECO:0000313" key="3">
    <source>
        <dbReference type="Proteomes" id="UP001280121"/>
    </source>
</evidence>
<organism evidence="2 3">
    <name type="scientific">Dipteronia dyeriana</name>
    <dbReference type="NCBI Taxonomy" id="168575"/>
    <lineage>
        <taxon>Eukaryota</taxon>
        <taxon>Viridiplantae</taxon>
        <taxon>Streptophyta</taxon>
        <taxon>Embryophyta</taxon>
        <taxon>Tracheophyta</taxon>
        <taxon>Spermatophyta</taxon>
        <taxon>Magnoliopsida</taxon>
        <taxon>eudicotyledons</taxon>
        <taxon>Gunneridae</taxon>
        <taxon>Pentapetalae</taxon>
        <taxon>rosids</taxon>
        <taxon>malvids</taxon>
        <taxon>Sapindales</taxon>
        <taxon>Sapindaceae</taxon>
        <taxon>Hippocastanoideae</taxon>
        <taxon>Acereae</taxon>
        <taxon>Dipteronia</taxon>
    </lineage>
</organism>
<dbReference type="PANTHER" id="PTHR46890:SF48">
    <property type="entry name" value="RNA-DIRECTED DNA POLYMERASE"/>
    <property type="match status" value="1"/>
</dbReference>
<protein>
    <recommendedName>
        <fullName evidence="1">Reverse transcriptase domain-containing protein</fullName>
    </recommendedName>
</protein>
<keyword evidence="3" id="KW-1185">Reference proteome</keyword>